<feature type="compositionally biased region" description="Pro residues" evidence="1">
    <location>
        <begin position="532"/>
        <end position="542"/>
    </location>
</feature>
<gene>
    <name evidence="2" type="ORF">Q8F55_006721</name>
</gene>
<protein>
    <recommendedName>
        <fullName evidence="4">Btz domain-containing protein</fullName>
    </recommendedName>
</protein>
<dbReference type="GeneID" id="95987764"/>
<feature type="region of interest" description="Disordered" evidence="1">
    <location>
        <begin position="322"/>
        <end position="421"/>
    </location>
</feature>
<feature type="compositionally biased region" description="Polar residues" evidence="1">
    <location>
        <begin position="591"/>
        <end position="615"/>
    </location>
</feature>
<feature type="compositionally biased region" description="Polar residues" evidence="1">
    <location>
        <begin position="103"/>
        <end position="115"/>
    </location>
</feature>
<feature type="region of interest" description="Disordered" evidence="1">
    <location>
        <begin position="29"/>
        <end position="279"/>
    </location>
</feature>
<keyword evidence="3" id="KW-1185">Reference proteome</keyword>
<feature type="compositionally biased region" description="Low complexity" evidence="1">
    <location>
        <begin position="347"/>
        <end position="360"/>
    </location>
</feature>
<feature type="compositionally biased region" description="Low complexity" evidence="1">
    <location>
        <begin position="29"/>
        <end position="52"/>
    </location>
</feature>
<feature type="compositionally biased region" description="Basic and acidic residues" evidence="1">
    <location>
        <begin position="181"/>
        <end position="194"/>
    </location>
</feature>
<sequence>MFWDGFIFQRHSIILHHSTMADDASPAVVPPVTATASPTPGTTPATSAQATPKPKKAKSKPKRKARRRAGSDSDGGSASEAEGGAARTSDASTRGKLAPAPSKTPTFPDANSTTPAAWADDPVDSLPEVSFDDLSRGNWGPPRGMSIRGRGRGRGGKVSRELTDEERKRLDEKHQAKREKQKAARKEAKLRKAEANAAAAAAPAAASDPAPAAESTTTPAAASTSKPAPAATDDSVDASLAASTSAITLDDPVPPTGPVRYNRVAPSQRTAADPKFTPRVGNFLMHDQRRSEAGKVNEGFFTGPRDTSGLWRIRGAARGVARGAFRGGPRGRGRGGFGFGFGPFAPPHLQQQQQNQQPQHSAPPTPQSVNRARLAETDKPEQQQPTNGQDRRHPRESETTKWGHEGFAEFSASDDARGGRPFRGRGRGAFFRGGLRGGFHHAHALAHLPTPEPSPDRANKVLEGTATQPAAESLLGDGTAVTIRLPGGAGGGIAVEARAPSTSPPSQAAPTNPPSEAAASEASGAAPVSDSPIPPPFTPSNPSPVHALGSDNGSISGGYIPGEFYGAGGGPNANFRPPSGPGFHNRGFPPQSFTPEPSFQPRGSPSFQPRGSFSGPSFYPNGAPAPGPGPGFNPALRPRAGSPLNPYVGGQMGYFMPARPNQKVAIRPPVRGDDKSPSSDVTADSAQLAHGMPVPTGTPDSFVQGYYPPGYNPYAAGDESGVFYPQGGFWPQGGFEQPGVYGYEGEYVGYQ</sequence>
<evidence type="ECO:0000313" key="3">
    <source>
        <dbReference type="Proteomes" id="UP001565368"/>
    </source>
</evidence>
<dbReference type="Proteomes" id="UP001565368">
    <property type="component" value="Unassembled WGS sequence"/>
</dbReference>
<feature type="region of interest" description="Disordered" evidence="1">
    <location>
        <begin position="492"/>
        <end position="554"/>
    </location>
</feature>
<feature type="compositionally biased region" description="Basic residues" evidence="1">
    <location>
        <begin position="53"/>
        <end position="68"/>
    </location>
</feature>
<reference evidence="2 3" key="1">
    <citation type="submission" date="2023-08" db="EMBL/GenBank/DDBJ databases">
        <title>Annotated Genome Sequence of Vanrija albida AlHP1.</title>
        <authorList>
            <person name="Herzog R."/>
        </authorList>
    </citation>
    <scope>NUCLEOTIDE SEQUENCE [LARGE SCALE GENOMIC DNA]</scope>
    <source>
        <strain evidence="2 3">AlHP1</strain>
    </source>
</reference>
<dbReference type="RefSeq" id="XP_069207244.1">
    <property type="nucleotide sequence ID" value="XM_069355173.1"/>
</dbReference>
<feature type="compositionally biased region" description="Basic and acidic residues" evidence="1">
    <location>
        <begin position="158"/>
        <end position="174"/>
    </location>
</feature>
<proteinExistence type="predicted"/>
<feature type="compositionally biased region" description="Low complexity" evidence="1">
    <location>
        <begin position="72"/>
        <end position="87"/>
    </location>
</feature>
<feature type="compositionally biased region" description="Basic and acidic residues" evidence="1">
    <location>
        <begin position="389"/>
        <end position="407"/>
    </location>
</feature>
<name>A0ABR3PY15_9TREE</name>
<feature type="compositionally biased region" description="Low complexity" evidence="1">
    <location>
        <begin position="238"/>
        <end position="249"/>
    </location>
</feature>
<feature type="compositionally biased region" description="Gly residues" evidence="1">
    <location>
        <begin position="325"/>
        <end position="341"/>
    </location>
</feature>
<evidence type="ECO:0000256" key="1">
    <source>
        <dbReference type="SAM" id="MobiDB-lite"/>
    </source>
</evidence>
<feature type="compositionally biased region" description="Low complexity" evidence="1">
    <location>
        <begin position="497"/>
        <end position="531"/>
    </location>
</feature>
<dbReference type="EMBL" id="JBBXJM010000005">
    <property type="protein sequence ID" value="KAL1407300.1"/>
    <property type="molecule type" value="Genomic_DNA"/>
</dbReference>
<feature type="region of interest" description="Disordered" evidence="1">
    <location>
        <begin position="659"/>
        <end position="701"/>
    </location>
</feature>
<evidence type="ECO:0008006" key="4">
    <source>
        <dbReference type="Google" id="ProtNLM"/>
    </source>
</evidence>
<organism evidence="2 3">
    <name type="scientific">Vanrija albida</name>
    <dbReference type="NCBI Taxonomy" id="181172"/>
    <lineage>
        <taxon>Eukaryota</taxon>
        <taxon>Fungi</taxon>
        <taxon>Dikarya</taxon>
        <taxon>Basidiomycota</taxon>
        <taxon>Agaricomycotina</taxon>
        <taxon>Tremellomycetes</taxon>
        <taxon>Trichosporonales</taxon>
        <taxon>Trichosporonaceae</taxon>
        <taxon>Vanrija</taxon>
    </lineage>
</organism>
<accession>A0ABR3PY15</accession>
<comment type="caution">
    <text evidence="2">The sequence shown here is derived from an EMBL/GenBank/DDBJ whole genome shotgun (WGS) entry which is preliminary data.</text>
</comment>
<evidence type="ECO:0000313" key="2">
    <source>
        <dbReference type="EMBL" id="KAL1407300.1"/>
    </source>
</evidence>
<feature type="compositionally biased region" description="Low complexity" evidence="1">
    <location>
        <begin position="195"/>
        <end position="231"/>
    </location>
</feature>
<feature type="region of interest" description="Disordered" evidence="1">
    <location>
        <begin position="570"/>
        <end position="638"/>
    </location>
</feature>